<evidence type="ECO:0000313" key="3">
    <source>
        <dbReference type="EMBL" id="KYO44850.1"/>
    </source>
</evidence>
<dbReference type="GO" id="GO:0007165">
    <property type="term" value="P:signal transduction"/>
    <property type="evidence" value="ECO:0007669"/>
    <property type="project" value="TreeGrafter"/>
</dbReference>
<dbReference type="Gene3D" id="1.20.144.10">
    <property type="entry name" value="Phosphatidic acid phosphatase type 2/haloperoxidase"/>
    <property type="match status" value="1"/>
</dbReference>
<comment type="caution">
    <text evidence="3">The sequence shown here is derived from an EMBL/GenBank/DDBJ whole genome shotgun (WGS) entry which is preliminary data.</text>
</comment>
<feature type="transmembrane region" description="Helical" evidence="1">
    <location>
        <begin position="175"/>
        <end position="192"/>
    </location>
</feature>
<feature type="transmembrane region" description="Helical" evidence="1">
    <location>
        <begin position="73"/>
        <end position="95"/>
    </location>
</feature>
<protein>
    <submittedName>
        <fullName evidence="3">Lipid phosphate phosphatase-related protein type 2 isoform A</fullName>
    </submittedName>
</protein>
<dbReference type="PANTHER" id="PTHR10165">
    <property type="entry name" value="LIPID PHOSPHATE PHOSPHATASE"/>
    <property type="match status" value="1"/>
</dbReference>
<dbReference type="GO" id="GO:0005886">
    <property type="term" value="C:plasma membrane"/>
    <property type="evidence" value="ECO:0007669"/>
    <property type="project" value="TreeGrafter"/>
</dbReference>
<feature type="transmembrane region" description="Helical" evidence="1">
    <location>
        <begin position="230"/>
        <end position="252"/>
    </location>
</feature>
<dbReference type="Proteomes" id="UP000050525">
    <property type="component" value="Unassembled WGS sequence"/>
</dbReference>
<dbReference type="GO" id="GO:0008195">
    <property type="term" value="F:phosphatidate phosphatase activity"/>
    <property type="evidence" value="ECO:0007669"/>
    <property type="project" value="TreeGrafter"/>
</dbReference>
<keyword evidence="1" id="KW-0472">Membrane</keyword>
<dbReference type="GO" id="GO:0006644">
    <property type="term" value="P:phospholipid metabolic process"/>
    <property type="evidence" value="ECO:0007669"/>
    <property type="project" value="InterPro"/>
</dbReference>
<keyword evidence="1" id="KW-1133">Transmembrane helix</keyword>
<feature type="domain" description="Phosphatidic acid phosphatase type 2/haloperoxidase" evidence="2">
    <location>
        <begin position="130"/>
        <end position="251"/>
    </location>
</feature>
<proteinExistence type="predicted"/>
<keyword evidence="4" id="KW-1185">Reference proteome</keyword>
<feature type="transmembrane region" description="Helical" evidence="1">
    <location>
        <begin position="126"/>
        <end position="147"/>
    </location>
</feature>
<accession>A0A151P799</accession>
<feature type="transmembrane region" description="Helical" evidence="1">
    <location>
        <begin position="199"/>
        <end position="218"/>
    </location>
</feature>
<keyword evidence="1" id="KW-0812">Transmembrane</keyword>
<dbReference type="InterPro" id="IPR043216">
    <property type="entry name" value="PAP-like"/>
</dbReference>
<organism evidence="3 4">
    <name type="scientific">Alligator mississippiensis</name>
    <name type="common">American alligator</name>
    <dbReference type="NCBI Taxonomy" id="8496"/>
    <lineage>
        <taxon>Eukaryota</taxon>
        <taxon>Metazoa</taxon>
        <taxon>Chordata</taxon>
        <taxon>Craniata</taxon>
        <taxon>Vertebrata</taxon>
        <taxon>Euteleostomi</taxon>
        <taxon>Archelosauria</taxon>
        <taxon>Archosauria</taxon>
        <taxon>Crocodylia</taxon>
        <taxon>Alligatoridae</taxon>
        <taxon>Alligatorinae</taxon>
        <taxon>Alligator</taxon>
    </lineage>
</organism>
<evidence type="ECO:0000256" key="1">
    <source>
        <dbReference type="SAM" id="Phobius"/>
    </source>
</evidence>
<feature type="transmembrane region" description="Helical" evidence="1">
    <location>
        <begin position="12"/>
        <end position="34"/>
    </location>
</feature>
<gene>
    <name evidence="3" type="primary">PLPPR2-1</name>
    <name evidence="3" type="ORF">Y1Q_0005359</name>
</gene>
<evidence type="ECO:0000259" key="2">
    <source>
        <dbReference type="Pfam" id="PF01569"/>
    </source>
</evidence>
<name>A0A151P799_ALLMI</name>
<reference evidence="3 4" key="1">
    <citation type="journal article" date="2012" name="Genome Biol.">
        <title>Sequencing three crocodilian genomes to illuminate the evolution of archosaurs and amniotes.</title>
        <authorList>
            <person name="St John J.A."/>
            <person name="Braun E.L."/>
            <person name="Isberg S.R."/>
            <person name="Miles L.G."/>
            <person name="Chong A.Y."/>
            <person name="Gongora J."/>
            <person name="Dalzell P."/>
            <person name="Moran C."/>
            <person name="Bed'hom B."/>
            <person name="Abzhanov A."/>
            <person name="Burgess S.C."/>
            <person name="Cooksey A.M."/>
            <person name="Castoe T.A."/>
            <person name="Crawford N.G."/>
            <person name="Densmore L.D."/>
            <person name="Drew J.C."/>
            <person name="Edwards S.V."/>
            <person name="Faircloth B.C."/>
            <person name="Fujita M.K."/>
            <person name="Greenwold M.J."/>
            <person name="Hoffmann F.G."/>
            <person name="Howard J.M."/>
            <person name="Iguchi T."/>
            <person name="Janes D.E."/>
            <person name="Khan S.Y."/>
            <person name="Kohno S."/>
            <person name="de Koning A.J."/>
            <person name="Lance S.L."/>
            <person name="McCarthy F.M."/>
            <person name="McCormack J.E."/>
            <person name="Merchant M.E."/>
            <person name="Peterson D.G."/>
            <person name="Pollock D.D."/>
            <person name="Pourmand N."/>
            <person name="Raney B.J."/>
            <person name="Roessler K.A."/>
            <person name="Sanford J.R."/>
            <person name="Sawyer R.H."/>
            <person name="Schmidt C.J."/>
            <person name="Triplett E.W."/>
            <person name="Tuberville T.D."/>
            <person name="Venegas-Anaya M."/>
            <person name="Howard J.T."/>
            <person name="Jarvis E.D."/>
            <person name="Guillette L.J.Jr."/>
            <person name="Glenn T.C."/>
            <person name="Green R.E."/>
            <person name="Ray D.A."/>
        </authorList>
    </citation>
    <scope>NUCLEOTIDE SEQUENCE [LARGE SCALE GENOMIC DNA]</scope>
    <source>
        <strain evidence="3">KSC_2009_1</strain>
    </source>
</reference>
<dbReference type="PANTHER" id="PTHR10165:SF15">
    <property type="entry name" value="PHOSPHOLIPID PHOSPHATASE-RELATED PROTEIN TYPE 2"/>
    <property type="match status" value="1"/>
</dbReference>
<dbReference type="AlphaFoldDB" id="A0A151P799"/>
<dbReference type="GO" id="GO:0046839">
    <property type="term" value="P:phospholipid dephosphorylation"/>
    <property type="evidence" value="ECO:0007669"/>
    <property type="project" value="TreeGrafter"/>
</dbReference>
<sequence>MAGAKPEPKRSVSIIPCFVFVELGILAGTVLLAYQLEFTDAFPVHERGFFCHDGAVAKPYPGPEAASRAPPRLVHALVGAVPTLAILVGEVAAFVRQPRWRRDEEETIMSGACCAFTPLLRRLVRFLGVFSFGLFATTIFAGAGQVVSGTQAPHFLAVCRPNLTALGCHLPGPRYVAAACSGDPVLMYVTLVGPRGSRLARPALCLALLAPAFLLGVVRVAEHRNHWADILAGFLTGTAVAAFLVTCVVNNFGSRLAGRQGRELGPVGGEAPAMVSPCPHSPMEKLSVAQGVRPPLDEPDFSTLLTRGLERQLRIVPPGGAYPIPELGPSLSPEARLSLLLTPPDVLLAARSVTSQV</sequence>
<dbReference type="Pfam" id="PF01569">
    <property type="entry name" value="PAP2"/>
    <property type="match status" value="1"/>
</dbReference>
<dbReference type="EMBL" id="AKHW03000644">
    <property type="protein sequence ID" value="KYO44850.1"/>
    <property type="molecule type" value="Genomic_DNA"/>
</dbReference>
<evidence type="ECO:0000313" key="4">
    <source>
        <dbReference type="Proteomes" id="UP000050525"/>
    </source>
</evidence>
<dbReference type="InterPro" id="IPR000326">
    <property type="entry name" value="PAP2/HPO"/>
</dbReference>